<accession>A0A420I9P4</accession>
<organism evidence="2 3">
    <name type="scientific">Golovinomyces cichoracearum</name>
    <dbReference type="NCBI Taxonomy" id="62708"/>
    <lineage>
        <taxon>Eukaryota</taxon>
        <taxon>Fungi</taxon>
        <taxon>Dikarya</taxon>
        <taxon>Ascomycota</taxon>
        <taxon>Pezizomycotina</taxon>
        <taxon>Leotiomycetes</taxon>
        <taxon>Erysiphales</taxon>
        <taxon>Erysiphaceae</taxon>
        <taxon>Golovinomyces</taxon>
    </lineage>
</organism>
<protein>
    <submittedName>
        <fullName evidence="2">Uncharacterized protein</fullName>
    </submittedName>
</protein>
<feature type="region of interest" description="Disordered" evidence="1">
    <location>
        <begin position="1"/>
        <end position="67"/>
    </location>
</feature>
<evidence type="ECO:0000256" key="1">
    <source>
        <dbReference type="SAM" id="MobiDB-lite"/>
    </source>
</evidence>
<sequence>MPLEIEDNWLERRKTSSARSSGGIIGTQTPTKDSARMVHRHINRPRHRALLPGSASPTTSAPSFLNA</sequence>
<dbReference type="AlphaFoldDB" id="A0A420I9P4"/>
<gene>
    <name evidence="2" type="ORF">GcC1_104003</name>
</gene>
<name>A0A420I9P4_9PEZI</name>
<evidence type="ECO:0000313" key="2">
    <source>
        <dbReference type="EMBL" id="RKF71233.1"/>
    </source>
</evidence>
<comment type="caution">
    <text evidence="2">The sequence shown here is derived from an EMBL/GenBank/DDBJ whole genome shotgun (WGS) entry which is preliminary data.</text>
</comment>
<evidence type="ECO:0000313" key="3">
    <source>
        <dbReference type="Proteomes" id="UP000285405"/>
    </source>
</evidence>
<feature type="compositionally biased region" description="Low complexity" evidence="1">
    <location>
        <begin position="54"/>
        <end position="67"/>
    </location>
</feature>
<feature type="compositionally biased region" description="Basic residues" evidence="1">
    <location>
        <begin position="37"/>
        <end position="49"/>
    </location>
</feature>
<dbReference type="EMBL" id="MCBR01010442">
    <property type="protein sequence ID" value="RKF71233.1"/>
    <property type="molecule type" value="Genomic_DNA"/>
</dbReference>
<proteinExistence type="predicted"/>
<reference evidence="2 3" key="1">
    <citation type="journal article" date="2018" name="BMC Genomics">
        <title>Comparative genome analyses reveal sequence features reflecting distinct modes of host-adaptation between dicot and monocot powdery mildew.</title>
        <authorList>
            <person name="Wu Y."/>
            <person name="Ma X."/>
            <person name="Pan Z."/>
            <person name="Kale S.D."/>
            <person name="Song Y."/>
            <person name="King H."/>
            <person name="Zhang Q."/>
            <person name="Presley C."/>
            <person name="Deng X."/>
            <person name="Wei C.I."/>
            <person name="Xiao S."/>
        </authorList>
    </citation>
    <scope>NUCLEOTIDE SEQUENCE [LARGE SCALE GENOMIC DNA]</scope>
    <source>
        <strain evidence="2">UCSC1</strain>
    </source>
</reference>
<dbReference type="Proteomes" id="UP000285405">
    <property type="component" value="Unassembled WGS sequence"/>
</dbReference>